<organism evidence="2 3">
    <name type="scientific">Parathielavia hyrcaniae</name>
    <dbReference type="NCBI Taxonomy" id="113614"/>
    <lineage>
        <taxon>Eukaryota</taxon>
        <taxon>Fungi</taxon>
        <taxon>Dikarya</taxon>
        <taxon>Ascomycota</taxon>
        <taxon>Pezizomycotina</taxon>
        <taxon>Sordariomycetes</taxon>
        <taxon>Sordariomycetidae</taxon>
        <taxon>Sordariales</taxon>
        <taxon>Chaetomiaceae</taxon>
        <taxon>Parathielavia</taxon>
    </lineage>
</organism>
<evidence type="ECO:0000256" key="1">
    <source>
        <dbReference type="SAM" id="SignalP"/>
    </source>
</evidence>
<protein>
    <recommendedName>
        <fullName evidence="4">Secreted protein</fullName>
    </recommendedName>
</protein>
<sequence>MVFGVSTTIWRFCPVCITYCLVALKTSGCPKRPASRKGSTRMTLNCIVILIAGRRKEGERKCKEISREQAVTHWRMAGPVSESGRGRMGTAVAITAFS</sequence>
<reference evidence="2" key="1">
    <citation type="journal article" date="2023" name="Mol. Phylogenet. Evol.">
        <title>Genome-scale phylogeny and comparative genomics of the fungal order Sordariales.</title>
        <authorList>
            <person name="Hensen N."/>
            <person name="Bonometti L."/>
            <person name="Westerberg I."/>
            <person name="Brannstrom I.O."/>
            <person name="Guillou S."/>
            <person name="Cros-Aarteil S."/>
            <person name="Calhoun S."/>
            <person name="Haridas S."/>
            <person name="Kuo A."/>
            <person name="Mondo S."/>
            <person name="Pangilinan J."/>
            <person name="Riley R."/>
            <person name="LaButti K."/>
            <person name="Andreopoulos B."/>
            <person name="Lipzen A."/>
            <person name="Chen C."/>
            <person name="Yan M."/>
            <person name="Daum C."/>
            <person name="Ng V."/>
            <person name="Clum A."/>
            <person name="Steindorff A."/>
            <person name="Ohm R.A."/>
            <person name="Martin F."/>
            <person name="Silar P."/>
            <person name="Natvig D.O."/>
            <person name="Lalanne C."/>
            <person name="Gautier V."/>
            <person name="Ament-Velasquez S.L."/>
            <person name="Kruys A."/>
            <person name="Hutchinson M.I."/>
            <person name="Powell A.J."/>
            <person name="Barry K."/>
            <person name="Miller A.N."/>
            <person name="Grigoriev I.V."/>
            <person name="Debuchy R."/>
            <person name="Gladieux P."/>
            <person name="Hiltunen Thoren M."/>
            <person name="Johannesson H."/>
        </authorList>
    </citation>
    <scope>NUCLEOTIDE SEQUENCE</scope>
    <source>
        <strain evidence="2">CBS 757.83</strain>
    </source>
</reference>
<gene>
    <name evidence="2" type="ORF">N658DRAFT_39023</name>
</gene>
<proteinExistence type="predicted"/>
<name>A0AAN6Q2W5_9PEZI</name>
<accession>A0AAN6Q2W5</accession>
<evidence type="ECO:0008006" key="4">
    <source>
        <dbReference type="Google" id="ProtNLM"/>
    </source>
</evidence>
<reference evidence="2" key="2">
    <citation type="submission" date="2023-05" db="EMBL/GenBank/DDBJ databases">
        <authorList>
            <consortium name="Lawrence Berkeley National Laboratory"/>
            <person name="Steindorff A."/>
            <person name="Hensen N."/>
            <person name="Bonometti L."/>
            <person name="Westerberg I."/>
            <person name="Brannstrom I.O."/>
            <person name="Guillou S."/>
            <person name="Cros-Aarteil S."/>
            <person name="Calhoun S."/>
            <person name="Haridas S."/>
            <person name="Kuo A."/>
            <person name="Mondo S."/>
            <person name="Pangilinan J."/>
            <person name="Riley R."/>
            <person name="Labutti K."/>
            <person name="Andreopoulos B."/>
            <person name="Lipzen A."/>
            <person name="Chen C."/>
            <person name="Yanf M."/>
            <person name="Daum C."/>
            <person name="Ng V."/>
            <person name="Clum A."/>
            <person name="Ohm R."/>
            <person name="Martin F."/>
            <person name="Silar P."/>
            <person name="Natvig D."/>
            <person name="Lalanne C."/>
            <person name="Gautier V."/>
            <person name="Ament-Velasquez S.L."/>
            <person name="Kruys A."/>
            <person name="Hutchinson M.I."/>
            <person name="Powell A.J."/>
            <person name="Barry K."/>
            <person name="Miller A.N."/>
            <person name="Grigoriev I.V."/>
            <person name="Debuchy R."/>
            <person name="Gladieux P."/>
            <person name="Thoren M.H."/>
            <person name="Johannesson H."/>
        </authorList>
    </citation>
    <scope>NUCLEOTIDE SEQUENCE</scope>
    <source>
        <strain evidence="2">CBS 757.83</strain>
    </source>
</reference>
<dbReference type="AlphaFoldDB" id="A0AAN6Q2W5"/>
<feature type="chain" id="PRO_5042912434" description="Secreted protein" evidence="1">
    <location>
        <begin position="29"/>
        <end position="98"/>
    </location>
</feature>
<keyword evidence="3" id="KW-1185">Reference proteome</keyword>
<dbReference type="EMBL" id="MU863633">
    <property type="protein sequence ID" value="KAK4101826.1"/>
    <property type="molecule type" value="Genomic_DNA"/>
</dbReference>
<dbReference type="Proteomes" id="UP001305647">
    <property type="component" value="Unassembled WGS sequence"/>
</dbReference>
<feature type="signal peptide" evidence="1">
    <location>
        <begin position="1"/>
        <end position="28"/>
    </location>
</feature>
<comment type="caution">
    <text evidence="2">The sequence shown here is derived from an EMBL/GenBank/DDBJ whole genome shotgun (WGS) entry which is preliminary data.</text>
</comment>
<keyword evidence="1" id="KW-0732">Signal</keyword>
<evidence type="ECO:0000313" key="2">
    <source>
        <dbReference type="EMBL" id="KAK4101826.1"/>
    </source>
</evidence>
<evidence type="ECO:0000313" key="3">
    <source>
        <dbReference type="Proteomes" id="UP001305647"/>
    </source>
</evidence>